<feature type="transmembrane region" description="Helical" evidence="1">
    <location>
        <begin position="21"/>
        <end position="42"/>
    </location>
</feature>
<proteinExistence type="predicted"/>
<reference evidence="2" key="1">
    <citation type="submission" date="2019-03" db="EMBL/GenBank/DDBJ databases">
        <authorList>
            <person name="Danneels B."/>
        </authorList>
    </citation>
    <scope>NUCLEOTIDE SEQUENCE</scope>
</reference>
<sequence>MTMNPKIRRFMTRYCDQLQRLQFWLLMVATMLIVAGGTAWLLSGQHERSLEQFAKEARTDRMQAVAEAKAESAERVASANARAEQFAELAYRRMDSATDDLGRIATRVSRTSSAANTAATTAKVAATTAKEVVRKVDEVLPPPAPAAPARAPEWLN</sequence>
<dbReference type="AlphaFoldDB" id="A0A484Q6N7"/>
<dbReference type="EMBL" id="CAADIH010000031">
    <property type="protein sequence ID" value="VFR48778.1"/>
    <property type="molecule type" value="Genomic_DNA"/>
</dbReference>
<gene>
    <name evidence="2" type="ORF">BER1_1140</name>
    <name evidence="3" type="ORF">BER2_2995</name>
</gene>
<evidence type="ECO:0000313" key="3">
    <source>
        <dbReference type="EMBL" id="VFR48778.1"/>
    </source>
</evidence>
<accession>A0A484Q6N7</accession>
<keyword evidence="1" id="KW-0472">Membrane</keyword>
<protein>
    <submittedName>
        <fullName evidence="2">Uncharacterized protein</fullName>
    </submittedName>
</protein>
<keyword evidence="1" id="KW-1133">Transmembrane helix</keyword>
<keyword evidence="1" id="KW-0812">Transmembrane</keyword>
<organism evidence="2">
    <name type="scientific">plant metagenome</name>
    <dbReference type="NCBI Taxonomy" id="1297885"/>
    <lineage>
        <taxon>unclassified sequences</taxon>
        <taxon>metagenomes</taxon>
        <taxon>organismal metagenomes</taxon>
    </lineage>
</organism>
<dbReference type="EMBL" id="CAADIE010000001">
    <property type="protein sequence ID" value="VFR32627.1"/>
    <property type="molecule type" value="Genomic_DNA"/>
</dbReference>
<evidence type="ECO:0000256" key="1">
    <source>
        <dbReference type="SAM" id="Phobius"/>
    </source>
</evidence>
<name>A0A484Q6N7_9ZZZZ</name>
<evidence type="ECO:0000313" key="2">
    <source>
        <dbReference type="EMBL" id="VFR32627.1"/>
    </source>
</evidence>